<dbReference type="Gramene" id="ONI21679">
    <property type="protein sequence ID" value="ONI21679"/>
    <property type="gene ID" value="PRUPE_2G080600"/>
</dbReference>
<gene>
    <name evidence="1" type="ORF">PRUPE_2G080600</name>
</gene>
<reference evidence="1 2" key="1">
    <citation type="journal article" date="2013" name="Nat. Genet.">
        <title>The high-quality draft genome of peach (Prunus persica) identifies unique patterns of genetic diversity, domestication and genome evolution.</title>
        <authorList>
            <consortium name="International Peach Genome Initiative"/>
            <person name="Verde I."/>
            <person name="Abbott A.G."/>
            <person name="Scalabrin S."/>
            <person name="Jung S."/>
            <person name="Shu S."/>
            <person name="Marroni F."/>
            <person name="Zhebentyayeva T."/>
            <person name="Dettori M.T."/>
            <person name="Grimwood J."/>
            <person name="Cattonaro F."/>
            <person name="Zuccolo A."/>
            <person name="Rossini L."/>
            <person name="Jenkins J."/>
            <person name="Vendramin E."/>
            <person name="Meisel L.A."/>
            <person name="Decroocq V."/>
            <person name="Sosinski B."/>
            <person name="Prochnik S."/>
            <person name="Mitros T."/>
            <person name="Policriti A."/>
            <person name="Cipriani G."/>
            <person name="Dondini L."/>
            <person name="Ficklin S."/>
            <person name="Goodstein D.M."/>
            <person name="Xuan P."/>
            <person name="Del Fabbro C."/>
            <person name="Aramini V."/>
            <person name="Copetti D."/>
            <person name="Gonzalez S."/>
            <person name="Horner D.S."/>
            <person name="Falchi R."/>
            <person name="Lucas S."/>
            <person name="Mica E."/>
            <person name="Maldonado J."/>
            <person name="Lazzari B."/>
            <person name="Bielenberg D."/>
            <person name="Pirona R."/>
            <person name="Miculan M."/>
            <person name="Barakat A."/>
            <person name="Testolin R."/>
            <person name="Stella A."/>
            <person name="Tartarini S."/>
            <person name="Tonutti P."/>
            <person name="Arus P."/>
            <person name="Orellana A."/>
            <person name="Wells C."/>
            <person name="Main D."/>
            <person name="Vizzotto G."/>
            <person name="Silva H."/>
            <person name="Salamini F."/>
            <person name="Schmutz J."/>
            <person name="Morgante M."/>
            <person name="Rokhsar D.S."/>
        </authorList>
    </citation>
    <scope>NUCLEOTIDE SEQUENCE [LARGE SCALE GENOMIC DNA]</scope>
    <source>
        <strain evidence="2">cv. Nemared</strain>
    </source>
</reference>
<proteinExistence type="predicted"/>
<keyword evidence="2" id="KW-1185">Reference proteome</keyword>
<sequence>MMLQHQLMMSRSTSADSGLVPMALSLGNGDFDRSNNICRRYSGMFAPFCFNFARKSSTASHF</sequence>
<dbReference type="Proteomes" id="UP000006882">
    <property type="component" value="Chromosome G2"/>
</dbReference>
<dbReference type="EMBL" id="CM007652">
    <property type="protein sequence ID" value="ONI21679.1"/>
    <property type="molecule type" value="Genomic_DNA"/>
</dbReference>
<evidence type="ECO:0000313" key="1">
    <source>
        <dbReference type="EMBL" id="ONI21679.1"/>
    </source>
</evidence>
<accession>A0A251QD09</accession>
<dbReference type="AlphaFoldDB" id="A0A251QD09"/>
<protein>
    <submittedName>
        <fullName evidence="1">Uncharacterized protein</fullName>
    </submittedName>
</protein>
<evidence type="ECO:0000313" key="2">
    <source>
        <dbReference type="Proteomes" id="UP000006882"/>
    </source>
</evidence>
<organism evidence="1 2">
    <name type="scientific">Prunus persica</name>
    <name type="common">Peach</name>
    <name type="synonym">Amygdalus persica</name>
    <dbReference type="NCBI Taxonomy" id="3760"/>
    <lineage>
        <taxon>Eukaryota</taxon>
        <taxon>Viridiplantae</taxon>
        <taxon>Streptophyta</taxon>
        <taxon>Embryophyta</taxon>
        <taxon>Tracheophyta</taxon>
        <taxon>Spermatophyta</taxon>
        <taxon>Magnoliopsida</taxon>
        <taxon>eudicotyledons</taxon>
        <taxon>Gunneridae</taxon>
        <taxon>Pentapetalae</taxon>
        <taxon>rosids</taxon>
        <taxon>fabids</taxon>
        <taxon>Rosales</taxon>
        <taxon>Rosaceae</taxon>
        <taxon>Amygdaloideae</taxon>
        <taxon>Amygdaleae</taxon>
        <taxon>Prunus</taxon>
    </lineage>
</organism>
<name>A0A251QD09_PRUPE</name>